<evidence type="ECO:0000256" key="3">
    <source>
        <dbReference type="ARBA" id="ARBA00022801"/>
    </source>
</evidence>
<dbReference type="InterPro" id="IPR019533">
    <property type="entry name" value="Peptidase_S26"/>
</dbReference>
<dbReference type="EMBL" id="CACSLK010024540">
    <property type="protein sequence ID" value="CAA0823707.1"/>
    <property type="molecule type" value="Genomic_DNA"/>
</dbReference>
<evidence type="ECO:0000256" key="2">
    <source>
        <dbReference type="ARBA" id="ARBA00022792"/>
    </source>
</evidence>
<dbReference type="GO" id="GO:0004252">
    <property type="term" value="F:serine-type endopeptidase activity"/>
    <property type="evidence" value="ECO:0007669"/>
    <property type="project" value="InterPro"/>
</dbReference>
<dbReference type="GO" id="GO:0006627">
    <property type="term" value="P:protein processing involved in protein targeting to mitochondrion"/>
    <property type="evidence" value="ECO:0007669"/>
    <property type="project" value="TreeGrafter"/>
</dbReference>
<dbReference type="Proteomes" id="UP001153555">
    <property type="component" value="Unassembled WGS sequence"/>
</dbReference>
<feature type="active site" evidence="9">
    <location>
        <position position="47"/>
    </location>
</feature>
<evidence type="ECO:0000256" key="5">
    <source>
        <dbReference type="ARBA" id="ARBA00023136"/>
    </source>
</evidence>
<comment type="similarity">
    <text evidence="6">Belongs to the peptidase S26 family. IMP1 subfamily.</text>
</comment>
<dbReference type="FunFam" id="2.10.109.10:FF:000014">
    <property type="entry name" value="Inner membrane protease subunit 1"/>
    <property type="match status" value="1"/>
</dbReference>
<dbReference type="Pfam" id="PF10502">
    <property type="entry name" value="Peptidase_S26"/>
    <property type="match status" value="2"/>
</dbReference>
<dbReference type="InterPro" id="IPR000223">
    <property type="entry name" value="Pept_S26A_signal_pept_1"/>
</dbReference>
<feature type="domain" description="Peptidase S26" evidence="10">
    <location>
        <begin position="23"/>
        <end position="103"/>
    </location>
</feature>
<comment type="subunit">
    <text evidence="8">Heterodimer of 2 subunits, IMP1A/B and IMP12.</text>
</comment>
<dbReference type="GO" id="GO:0006465">
    <property type="term" value="P:signal peptide processing"/>
    <property type="evidence" value="ECO:0007669"/>
    <property type="project" value="InterPro"/>
</dbReference>
<dbReference type="InterPro" id="IPR019758">
    <property type="entry name" value="Pept_S26A_signal_pept_1_CS"/>
</dbReference>
<evidence type="ECO:0000256" key="7">
    <source>
        <dbReference type="ARBA" id="ARBA00054895"/>
    </source>
</evidence>
<feature type="domain" description="Peptidase S26" evidence="10">
    <location>
        <begin position="111"/>
        <end position="155"/>
    </location>
</feature>
<dbReference type="InterPro" id="IPR052064">
    <property type="entry name" value="Mito_IMP1_subunit"/>
</dbReference>
<evidence type="ECO:0000256" key="9">
    <source>
        <dbReference type="PIRSR" id="PIRSR600223-1"/>
    </source>
</evidence>
<name>A0A9N7N6C2_STRHE</name>
<comment type="subcellular location">
    <subcellularLocation>
        <location evidence="1">Mitochondrion inner membrane</location>
    </subcellularLocation>
</comment>
<keyword evidence="12" id="KW-1185">Reference proteome</keyword>
<evidence type="ECO:0000256" key="8">
    <source>
        <dbReference type="ARBA" id="ARBA00064368"/>
    </source>
</evidence>
<comment type="function">
    <text evidence="7">Catalyzes the removal of transit peptides required for the targeting of proteins from the mitochondrial matrix, across the inner membrane, into the inter-membrane space.</text>
</comment>
<dbReference type="PANTHER" id="PTHR12383:SF30">
    <property type="entry name" value="MITOCHONDRIAL INNER MEMBRANE PROTEASE SUBUNIT 1-LIKE"/>
    <property type="match status" value="1"/>
</dbReference>
<dbReference type="GO" id="GO:0042720">
    <property type="term" value="C:mitochondrial inner membrane peptidase complex"/>
    <property type="evidence" value="ECO:0007669"/>
    <property type="project" value="TreeGrafter"/>
</dbReference>
<keyword evidence="4" id="KW-0496">Mitochondrion</keyword>
<organism evidence="11 12">
    <name type="scientific">Striga hermonthica</name>
    <name type="common">Purple witchweed</name>
    <name type="synonym">Buchnera hermonthica</name>
    <dbReference type="NCBI Taxonomy" id="68872"/>
    <lineage>
        <taxon>Eukaryota</taxon>
        <taxon>Viridiplantae</taxon>
        <taxon>Streptophyta</taxon>
        <taxon>Embryophyta</taxon>
        <taxon>Tracheophyta</taxon>
        <taxon>Spermatophyta</taxon>
        <taxon>Magnoliopsida</taxon>
        <taxon>eudicotyledons</taxon>
        <taxon>Gunneridae</taxon>
        <taxon>Pentapetalae</taxon>
        <taxon>asterids</taxon>
        <taxon>lamiids</taxon>
        <taxon>Lamiales</taxon>
        <taxon>Orobanchaceae</taxon>
        <taxon>Buchnereae</taxon>
        <taxon>Striga</taxon>
    </lineage>
</organism>
<dbReference type="AlphaFoldDB" id="A0A9N7N6C2"/>
<reference evidence="11" key="1">
    <citation type="submission" date="2019-12" db="EMBL/GenBank/DDBJ databases">
        <authorList>
            <person name="Scholes J."/>
        </authorList>
    </citation>
    <scope>NUCLEOTIDE SEQUENCE</scope>
</reference>
<gene>
    <name evidence="11" type="ORF">SHERM_20854</name>
</gene>
<keyword evidence="3" id="KW-0378">Hydrolase</keyword>
<sequence>MRIGRLRELTPFVKEALQKTARVAQFLCLLHFTGAYLCSPAMTVGPSMLPTFRDGNIILTEKLTSRSGKVGSGDAVLVRSPEDPTKVMTKRVKAVEGDVISYAPDPKNSDDQKTAVVPKGHVWIEGDNMLNSRDSRHFGPVPYALIHSKVFLVVWPPKDFRSVGKNAL</sequence>
<dbReference type="SUPFAM" id="SSF51306">
    <property type="entry name" value="LexA/Signal peptidase"/>
    <property type="match status" value="1"/>
</dbReference>
<evidence type="ECO:0000256" key="1">
    <source>
        <dbReference type="ARBA" id="ARBA00004273"/>
    </source>
</evidence>
<comment type="caution">
    <text evidence="11">The sequence shown here is derived from an EMBL/GenBank/DDBJ whole genome shotgun (WGS) entry which is preliminary data.</text>
</comment>
<dbReference type="PROSITE" id="PS00761">
    <property type="entry name" value="SPASE_I_3"/>
    <property type="match status" value="1"/>
</dbReference>
<dbReference type="PRINTS" id="PR00727">
    <property type="entry name" value="LEADERPTASE"/>
</dbReference>
<accession>A0A9N7N6C2</accession>
<evidence type="ECO:0000259" key="10">
    <source>
        <dbReference type="Pfam" id="PF10502"/>
    </source>
</evidence>
<dbReference type="CDD" id="cd06530">
    <property type="entry name" value="S26_SPase_I"/>
    <property type="match status" value="1"/>
</dbReference>
<keyword evidence="5" id="KW-0472">Membrane</keyword>
<evidence type="ECO:0000313" key="12">
    <source>
        <dbReference type="Proteomes" id="UP001153555"/>
    </source>
</evidence>
<dbReference type="OrthoDB" id="308440at2759"/>
<dbReference type="PANTHER" id="PTHR12383">
    <property type="entry name" value="PROTEASE FAMILY S26 MITOCHONDRIAL INNER MEMBRANE PROTEASE-RELATED"/>
    <property type="match status" value="1"/>
</dbReference>
<keyword evidence="2" id="KW-0999">Mitochondrion inner membrane</keyword>
<proteinExistence type="inferred from homology"/>
<evidence type="ECO:0000256" key="4">
    <source>
        <dbReference type="ARBA" id="ARBA00023128"/>
    </source>
</evidence>
<evidence type="ECO:0000256" key="6">
    <source>
        <dbReference type="ARBA" id="ARBA00038445"/>
    </source>
</evidence>
<feature type="active site" evidence="9">
    <location>
        <position position="90"/>
    </location>
</feature>
<dbReference type="InterPro" id="IPR036286">
    <property type="entry name" value="LexA/Signal_pep-like_sf"/>
</dbReference>
<protein>
    <submittedName>
        <fullName evidence="11">Peptidase S24/S26A/S26B/S26C family protein</fullName>
    </submittedName>
</protein>
<dbReference type="Gene3D" id="2.10.109.10">
    <property type="entry name" value="Umud Fragment, subunit A"/>
    <property type="match status" value="1"/>
</dbReference>
<evidence type="ECO:0000313" key="11">
    <source>
        <dbReference type="EMBL" id="CAA0823707.1"/>
    </source>
</evidence>